<feature type="compositionally biased region" description="Basic and acidic residues" evidence="2">
    <location>
        <begin position="313"/>
        <end position="324"/>
    </location>
</feature>
<evidence type="ECO:0000313" key="5">
    <source>
        <dbReference type="Proteomes" id="UP001188597"/>
    </source>
</evidence>
<dbReference type="Pfam" id="PF22936">
    <property type="entry name" value="Pol_BBD"/>
    <property type="match status" value="1"/>
</dbReference>
<name>A0AA89ANP4_9ASTE</name>
<feature type="domain" description="Retrovirus-related Pol polyprotein from transposon TNT 1-94-like beta-barrel" evidence="3">
    <location>
        <begin position="178"/>
        <end position="246"/>
    </location>
</feature>
<dbReference type="GO" id="GO:0008233">
    <property type="term" value="F:peptidase activity"/>
    <property type="evidence" value="ECO:0007669"/>
    <property type="project" value="UniProtKB-KW"/>
</dbReference>
<dbReference type="Pfam" id="PF14223">
    <property type="entry name" value="Retrotran_gag_2"/>
    <property type="match status" value="1"/>
</dbReference>
<evidence type="ECO:0000313" key="4">
    <source>
        <dbReference type="EMBL" id="KAK3008578.1"/>
    </source>
</evidence>
<feature type="compositionally biased region" description="Basic residues" evidence="2">
    <location>
        <begin position="356"/>
        <end position="367"/>
    </location>
</feature>
<keyword evidence="1" id="KW-0378">Hydrolase</keyword>
<feature type="region of interest" description="Disordered" evidence="2">
    <location>
        <begin position="313"/>
        <end position="387"/>
    </location>
</feature>
<gene>
    <name evidence="4" type="ORF">RJ639_014577</name>
</gene>
<dbReference type="InterPro" id="IPR039537">
    <property type="entry name" value="Retrotran_Ty1/copia-like"/>
</dbReference>
<keyword evidence="5" id="KW-1185">Reference proteome</keyword>
<accession>A0AA89ANP4</accession>
<dbReference type="InterPro" id="IPR054722">
    <property type="entry name" value="PolX-like_BBD"/>
</dbReference>
<evidence type="ECO:0000256" key="2">
    <source>
        <dbReference type="SAM" id="MobiDB-lite"/>
    </source>
</evidence>
<dbReference type="Proteomes" id="UP001188597">
    <property type="component" value="Unassembled WGS sequence"/>
</dbReference>
<proteinExistence type="predicted"/>
<dbReference type="GO" id="GO:0006508">
    <property type="term" value="P:proteolysis"/>
    <property type="evidence" value="ECO:0007669"/>
    <property type="project" value="UniProtKB-KW"/>
</dbReference>
<comment type="caution">
    <text evidence="4">The sequence shown here is derived from an EMBL/GenBank/DDBJ whole genome shotgun (WGS) entry which is preliminary data.</text>
</comment>
<dbReference type="EMBL" id="JAVXUP010001738">
    <property type="protein sequence ID" value="KAK3008578.1"/>
    <property type="molecule type" value="Genomic_DNA"/>
</dbReference>
<feature type="compositionally biased region" description="Polar residues" evidence="2">
    <location>
        <begin position="373"/>
        <end position="387"/>
    </location>
</feature>
<reference evidence="4" key="1">
    <citation type="submission" date="2022-12" db="EMBL/GenBank/DDBJ databases">
        <title>Draft genome assemblies for two species of Escallonia (Escalloniales).</title>
        <authorList>
            <person name="Chanderbali A."/>
            <person name="Dervinis C."/>
            <person name="Anghel I."/>
            <person name="Soltis D."/>
            <person name="Soltis P."/>
            <person name="Zapata F."/>
        </authorList>
    </citation>
    <scope>NUCLEOTIDE SEQUENCE</scope>
    <source>
        <strain evidence="4">UCBG64.0493</strain>
        <tissue evidence="4">Leaf</tissue>
    </source>
</reference>
<dbReference type="PANTHER" id="PTHR42648">
    <property type="entry name" value="TRANSPOSASE, PUTATIVE-RELATED"/>
    <property type="match status" value="1"/>
</dbReference>
<evidence type="ECO:0000256" key="1">
    <source>
        <dbReference type="ARBA" id="ARBA00022670"/>
    </source>
</evidence>
<dbReference type="PANTHER" id="PTHR42648:SF18">
    <property type="entry name" value="RETROTRANSPOSON, UNCLASSIFIED-LIKE PROTEIN"/>
    <property type="match status" value="1"/>
</dbReference>
<evidence type="ECO:0000259" key="3">
    <source>
        <dbReference type="Pfam" id="PF22936"/>
    </source>
</evidence>
<keyword evidence="1" id="KW-0645">Protease</keyword>
<protein>
    <recommendedName>
        <fullName evidence="3">Retrovirus-related Pol polyprotein from transposon TNT 1-94-like beta-barrel domain-containing protein</fullName>
    </recommendedName>
</protein>
<sequence>MQSYLEDQELWELIGGNEIAPPASTGTNEAVLWKWKSRASKALYVIKSSIEDNILKHTKNAKIPKEAWDILASRYLKKNEMRLQYLENELMRIKQKRSGEGNDTTSIDYEEGVNSEEEWDAQASVAISERIDEEEDEIDFDQRDTEDLNSAHKIAEDNIIEQALAATFPEEVDYSNDWIHDSGCSNHMTGDKEKLISLSEYKGDRVVVIANNSKLAIAHFDKATIAPWFSPSQVQLQNVYHVPGLPQLQVRRDIVCASRQYGKAHQLPYEESKFKAKEVLELIHSDVFGQVKQPSLGGMRYMVTFINDYLRTPKETRPGQHEDIQSDDGTQPQLRRSSRKQKPNPKYANAALAVLKKSHQAMRKLPKAKNGGRISSTSRKSNLGTGT</sequence>
<dbReference type="AlphaFoldDB" id="A0AA89ANP4"/>
<organism evidence="4 5">
    <name type="scientific">Escallonia herrerae</name>
    <dbReference type="NCBI Taxonomy" id="1293975"/>
    <lineage>
        <taxon>Eukaryota</taxon>
        <taxon>Viridiplantae</taxon>
        <taxon>Streptophyta</taxon>
        <taxon>Embryophyta</taxon>
        <taxon>Tracheophyta</taxon>
        <taxon>Spermatophyta</taxon>
        <taxon>Magnoliopsida</taxon>
        <taxon>eudicotyledons</taxon>
        <taxon>Gunneridae</taxon>
        <taxon>Pentapetalae</taxon>
        <taxon>asterids</taxon>
        <taxon>campanulids</taxon>
        <taxon>Escalloniales</taxon>
        <taxon>Escalloniaceae</taxon>
        <taxon>Escallonia</taxon>
    </lineage>
</organism>